<dbReference type="AlphaFoldDB" id="A0A6J5W6Y1"/>
<name>A0A6J5W6Y1_PRUAR</name>
<evidence type="ECO:0000313" key="2">
    <source>
        <dbReference type="Proteomes" id="UP000507245"/>
    </source>
</evidence>
<reference evidence="2" key="1">
    <citation type="journal article" date="2020" name="Genome Biol.">
        <title>Gamete binning: chromosome-level and haplotype-resolved genome assembly enabled by high-throughput single-cell sequencing of gamete genomes.</title>
        <authorList>
            <person name="Campoy J.A."/>
            <person name="Sun H."/>
            <person name="Goel M."/>
            <person name="Jiao W.-B."/>
            <person name="Folz-Donahue K."/>
            <person name="Wang N."/>
            <person name="Rubio M."/>
            <person name="Liu C."/>
            <person name="Kukat C."/>
            <person name="Ruiz D."/>
            <person name="Huettel B."/>
            <person name="Schneeberger K."/>
        </authorList>
    </citation>
    <scope>NUCLEOTIDE SEQUENCE [LARGE SCALE GENOMIC DNA]</scope>
    <source>
        <strain evidence="2">cv. Rojo Pasion</strain>
    </source>
</reference>
<dbReference type="EMBL" id="CAEKKB010000001">
    <property type="protein sequence ID" value="CAB4297256.1"/>
    <property type="molecule type" value="Genomic_DNA"/>
</dbReference>
<protein>
    <submittedName>
        <fullName evidence="1">Uncharacterized protein</fullName>
    </submittedName>
</protein>
<sequence>MDNKGIMDLIEWLQCNDDQSPSLMNNCDLICASLEAVDPFLAIFEDGIAPIHVSCYIEPVLGLGKVLILPAKPGDGQLSRVVMVTLPRDEEACIHHGGDKRPSKPIKTGHVSCYHKTFNFADH</sequence>
<gene>
    <name evidence="1" type="ORF">ORAREDHAP_LOCUS9128</name>
</gene>
<dbReference type="OrthoDB" id="1645235at2759"/>
<proteinExistence type="predicted"/>
<dbReference type="Proteomes" id="UP000507245">
    <property type="component" value="Unassembled WGS sequence"/>
</dbReference>
<accession>A0A6J5W6Y1</accession>
<organism evidence="1 2">
    <name type="scientific">Prunus armeniaca</name>
    <name type="common">Apricot</name>
    <name type="synonym">Armeniaca vulgaris</name>
    <dbReference type="NCBI Taxonomy" id="36596"/>
    <lineage>
        <taxon>Eukaryota</taxon>
        <taxon>Viridiplantae</taxon>
        <taxon>Streptophyta</taxon>
        <taxon>Embryophyta</taxon>
        <taxon>Tracheophyta</taxon>
        <taxon>Spermatophyta</taxon>
        <taxon>Magnoliopsida</taxon>
        <taxon>eudicotyledons</taxon>
        <taxon>Gunneridae</taxon>
        <taxon>Pentapetalae</taxon>
        <taxon>rosids</taxon>
        <taxon>fabids</taxon>
        <taxon>Rosales</taxon>
        <taxon>Rosaceae</taxon>
        <taxon>Amygdaloideae</taxon>
        <taxon>Amygdaleae</taxon>
        <taxon>Prunus</taxon>
    </lineage>
</organism>
<keyword evidence="2" id="KW-1185">Reference proteome</keyword>
<evidence type="ECO:0000313" key="1">
    <source>
        <dbReference type="EMBL" id="CAB4297256.1"/>
    </source>
</evidence>